<dbReference type="PANTHER" id="PTHR19328:SF13">
    <property type="entry name" value="HIPL1 PROTEIN"/>
    <property type="match status" value="1"/>
</dbReference>
<keyword evidence="5" id="KW-1185">Reference proteome</keyword>
<evidence type="ECO:0000256" key="1">
    <source>
        <dbReference type="SAM" id="MobiDB-lite"/>
    </source>
</evidence>
<proteinExistence type="predicted"/>
<organism evidence="4 5">
    <name type="scientific">Crossiella equi</name>
    <dbReference type="NCBI Taxonomy" id="130796"/>
    <lineage>
        <taxon>Bacteria</taxon>
        <taxon>Bacillati</taxon>
        <taxon>Actinomycetota</taxon>
        <taxon>Actinomycetes</taxon>
        <taxon>Pseudonocardiales</taxon>
        <taxon>Pseudonocardiaceae</taxon>
        <taxon>Crossiella</taxon>
    </lineage>
</organism>
<dbReference type="EMBL" id="JAGIOO010000001">
    <property type="protein sequence ID" value="MBP2476934.1"/>
    <property type="molecule type" value="Genomic_DNA"/>
</dbReference>
<feature type="compositionally biased region" description="Gly residues" evidence="1">
    <location>
        <begin position="53"/>
        <end position="62"/>
    </location>
</feature>
<sequence>MPATGSTRRKAALAGFVTLALLVSGCASFPEVQQAEWTPQPKLQPQGGPPPGGGGNGGGGGQQPPQGGPRTPVPPPDGCKDFDPVVIATCLEPVSAIAALPDGQSALVAERTTGRILRVQQGQAPVEFAKVPVDTAGGGGLTGLTLSPAYREDELVFALVTTGSDNRVIRIAKGDGPKPILTGIPRGARNNAGALAKDRSGALLVATGNAGNAGAASDPKSLAGKVLRINAQGKPADGNPDPGSAVVANGLTSPGGICTTADFATTWVTDRAERQDVVYKLAVGKPLGNPAWTWPNRPGVGGCAAFPDMLVVAQAEGAQLFSLSISNTGAFTGRPAPLMENVYGRLSAMDMLPDGSHAFVGTVNKGGGKPVSSDDRVWVMQRQQQGGNGVD</sequence>
<feature type="region of interest" description="Disordered" evidence="1">
    <location>
        <begin position="35"/>
        <end position="79"/>
    </location>
</feature>
<dbReference type="InterPro" id="IPR011042">
    <property type="entry name" value="6-blade_b-propeller_TolB-like"/>
</dbReference>
<dbReference type="PANTHER" id="PTHR19328">
    <property type="entry name" value="HEDGEHOG-INTERACTING PROTEIN"/>
    <property type="match status" value="1"/>
</dbReference>
<dbReference type="Gene3D" id="2.120.10.30">
    <property type="entry name" value="TolB, C-terminal domain"/>
    <property type="match status" value="1"/>
</dbReference>
<accession>A0ABS5AL29</accession>
<feature type="domain" description="Glucose/Sorbosone dehydrogenase" evidence="3">
    <location>
        <begin position="96"/>
        <end position="271"/>
    </location>
</feature>
<dbReference type="RefSeq" id="WP_086783315.1">
    <property type="nucleotide sequence ID" value="NZ_JAGIOO010000001.1"/>
</dbReference>
<evidence type="ECO:0000313" key="4">
    <source>
        <dbReference type="EMBL" id="MBP2476934.1"/>
    </source>
</evidence>
<name>A0ABS5AL29_9PSEU</name>
<keyword evidence="2" id="KW-0732">Signal</keyword>
<feature type="chain" id="PRO_5046897864" evidence="2">
    <location>
        <begin position="30"/>
        <end position="391"/>
    </location>
</feature>
<evidence type="ECO:0000259" key="3">
    <source>
        <dbReference type="Pfam" id="PF07995"/>
    </source>
</evidence>
<feature type="signal peptide" evidence="2">
    <location>
        <begin position="1"/>
        <end position="29"/>
    </location>
</feature>
<dbReference type="InterPro" id="IPR012938">
    <property type="entry name" value="Glc/Sorbosone_DH"/>
</dbReference>
<dbReference type="Proteomes" id="UP001519363">
    <property type="component" value="Unassembled WGS sequence"/>
</dbReference>
<dbReference type="SUPFAM" id="SSF50952">
    <property type="entry name" value="Soluble quinoprotein glucose dehydrogenase"/>
    <property type="match status" value="1"/>
</dbReference>
<reference evidence="4 5" key="1">
    <citation type="submission" date="2021-03" db="EMBL/GenBank/DDBJ databases">
        <title>Sequencing the genomes of 1000 actinobacteria strains.</title>
        <authorList>
            <person name="Klenk H.-P."/>
        </authorList>
    </citation>
    <scope>NUCLEOTIDE SEQUENCE [LARGE SCALE GENOMIC DNA]</scope>
    <source>
        <strain evidence="4 5">DSM 44580</strain>
    </source>
</reference>
<dbReference type="Pfam" id="PF07995">
    <property type="entry name" value="GSDH"/>
    <property type="match status" value="1"/>
</dbReference>
<comment type="caution">
    <text evidence="4">The sequence shown here is derived from an EMBL/GenBank/DDBJ whole genome shotgun (WGS) entry which is preliminary data.</text>
</comment>
<evidence type="ECO:0000313" key="5">
    <source>
        <dbReference type="Proteomes" id="UP001519363"/>
    </source>
</evidence>
<gene>
    <name evidence="4" type="ORF">JOF53_005806</name>
</gene>
<protein>
    <submittedName>
        <fullName evidence="4">Glucose/arabinose dehydrogenase</fullName>
    </submittedName>
</protein>
<evidence type="ECO:0000256" key="2">
    <source>
        <dbReference type="SAM" id="SignalP"/>
    </source>
</evidence>
<dbReference type="InterPro" id="IPR011041">
    <property type="entry name" value="Quinoprot_gluc/sorb_DH_b-prop"/>
</dbReference>